<evidence type="ECO:0000256" key="1">
    <source>
        <dbReference type="ARBA" id="ARBA00006678"/>
    </source>
</evidence>
<dbReference type="InterPro" id="IPR015847">
    <property type="entry name" value="ExoRNase_PH_dom2"/>
</dbReference>
<evidence type="ECO:0000256" key="5">
    <source>
        <dbReference type="ARBA" id="ARBA00022884"/>
    </source>
</evidence>
<dbReference type="PANTHER" id="PTHR11953">
    <property type="entry name" value="EXOSOME COMPLEX COMPONENT"/>
    <property type="match status" value="1"/>
</dbReference>
<keyword evidence="4 6" id="KW-0819">tRNA processing</keyword>
<evidence type="ECO:0000256" key="3">
    <source>
        <dbReference type="ARBA" id="ARBA00022555"/>
    </source>
</evidence>
<keyword evidence="6 9" id="KW-0808">Transferase</keyword>
<evidence type="ECO:0000259" key="7">
    <source>
        <dbReference type="Pfam" id="PF01138"/>
    </source>
</evidence>
<dbReference type="InterPro" id="IPR020568">
    <property type="entry name" value="Ribosomal_Su5_D2-typ_SF"/>
</dbReference>
<evidence type="ECO:0000313" key="9">
    <source>
        <dbReference type="EMBL" id="XBV84930.1"/>
    </source>
</evidence>
<feature type="binding site" evidence="6">
    <location>
        <position position="92"/>
    </location>
    <ligand>
        <name>phosphate</name>
        <dbReference type="ChEBI" id="CHEBI:43474"/>
        <note>substrate</note>
    </ligand>
</feature>
<dbReference type="PANTHER" id="PTHR11953:SF0">
    <property type="entry name" value="EXOSOME COMPLEX COMPONENT RRP41"/>
    <property type="match status" value="1"/>
</dbReference>
<name>A0AAU7U9E8_9DEIO</name>
<evidence type="ECO:0000259" key="8">
    <source>
        <dbReference type="Pfam" id="PF03725"/>
    </source>
</evidence>
<dbReference type="EMBL" id="CP158299">
    <property type="protein sequence ID" value="XBV84930.1"/>
    <property type="molecule type" value="Genomic_DNA"/>
</dbReference>
<feature type="domain" description="Exoribonuclease phosphorolytic" evidence="7">
    <location>
        <begin position="19"/>
        <end position="145"/>
    </location>
</feature>
<feature type="binding site" evidence="6">
    <location>
        <begin position="130"/>
        <end position="132"/>
    </location>
    <ligand>
        <name>phosphate</name>
        <dbReference type="ChEBI" id="CHEBI:43474"/>
        <note>substrate</note>
    </ligand>
</feature>
<keyword evidence="6 9" id="KW-0548">Nucleotidyltransferase</keyword>
<evidence type="ECO:0000256" key="4">
    <source>
        <dbReference type="ARBA" id="ARBA00022694"/>
    </source>
</evidence>
<dbReference type="InterPro" id="IPR001247">
    <property type="entry name" value="ExoRNase_PH_dom1"/>
</dbReference>
<dbReference type="InterPro" id="IPR027408">
    <property type="entry name" value="PNPase/RNase_PH_dom_sf"/>
</dbReference>
<dbReference type="GO" id="GO:0000049">
    <property type="term" value="F:tRNA binding"/>
    <property type="evidence" value="ECO:0007669"/>
    <property type="project" value="UniProtKB-UniRule"/>
</dbReference>
<organism evidence="9">
    <name type="scientific">Deinococcus sonorensis KR-87</name>
    <dbReference type="NCBI Taxonomy" id="694439"/>
    <lineage>
        <taxon>Bacteria</taxon>
        <taxon>Thermotogati</taxon>
        <taxon>Deinococcota</taxon>
        <taxon>Deinococci</taxon>
        <taxon>Deinococcales</taxon>
        <taxon>Deinococcaceae</taxon>
        <taxon>Deinococcus</taxon>
    </lineage>
</organism>
<dbReference type="GO" id="GO:0016075">
    <property type="term" value="P:rRNA catabolic process"/>
    <property type="evidence" value="ECO:0007669"/>
    <property type="project" value="UniProtKB-UniRule"/>
</dbReference>
<dbReference type="InterPro" id="IPR050080">
    <property type="entry name" value="RNase_PH"/>
</dbReference>
<dbReference type="InterPro" id="IPR036345">
    <property type="entry name" value="ExoRNase_PH_dom2_sf"/>
</dbReference>
<reference evidence="9" key="1">
    <citation type="submission" date="2024-06" db="EMBL/GenBank/DDBJ databases">
        <title>Draft Genome Sequence of Deinococcus sonorensis Type Strain KR-87, a Biofilm Producing Representative of the Genus Deinococcus.</title>
        <authorList>
            <person name="Boren L.S."/>
            <person name="Grosso R.A."/>
            <person name="Hugenberg-Cox A.N."/>
            <person name="Hill J.T.E."/>
            <person name="Albert C.M."/>
            <person name="Tuohy J.M."/>
        </authorList>
    </citation>
    <scope>NUCLEOTIDE SEQUENCE</scope>
    <source>
        <strain evidence="9">KR-87</strain>
    </source>
</reference>
<dbReference type="Pfam" id="PF03725">
    <property type="entry name" value="RNase_PH_C"/>
    <property type="match status" value="1"/>
</dbReference>
<gene>
    <name evidence="6 9" type="primary">rph</name>
    <name evidence="9" type="ORF">ABOD76_16005</name>
</gene>
<dbReference type="GO" id="GO:0000175">
    <property type="term" value="F:3'-5'-RNA exonuclease activity"/>
    <property type="evidence" value="ECO:0007669"/>
    <property type="project" value="UniProtKB-UniRule"/>
</dbReference>
<dbReference type="HAMAP" id="MF_00564">
    <property type="entry name" value="RNase_PH"/>
    <property type="match status" value="1"/>
</dbReference>
<dbReference type="GO" id="GO:0008033">
    <property type="term" value="P:tRNA processing"/>
    <property type="evidence" value="ECO:0007669"/>
    <property type="project" value="UniProtKB-UniRule"/>
</dbReference>
<comment type="similarity">
    <text evidence="1 6">Belongs to the RNase PH family.</text>
</comment>
<comment type="function">
    <text evidence="6">Phosphorolytic 3'-5' exoribonuclease that plays an important role in tRNA 3'-end maturation. Removes nucleotide residues following the 3'-CCA terminus of tRNAs; can also add nucleotides to the ends of RNA molecules by using nucleoside diphosphates as substrates, but this may not be physiologically important. Probably plays a role in initiation of 16S rRNA degradation (leading to ribosome degradation) during starvation.</text>
</comment>
<dbReference type="Gene3D" id="3.30.230.70">
    <property type="entry name" value="GHMP Kinase, N-terminal domain"/>
    <property type="match status" value="1"/>
</dbReference>
<dbReference type="RefSeq" id="WP_350242967.1">
    <property type="nucleotide sequence ID" value="NZ_CP158299.1"/>
</dbReference>
<feature type="domain" description="Exoribonuclease phosphorolytic" evidence="8">
    <location>
        <begin position="163"/>
        <end position="228"/>
    </location>
</feature>
<keyword evidence="3 6" id="KW-0820">tRNA-binding</keyword>
<dbReference type="KEGG" id="dsc:ABOD76_16005"/>
<dbReference type="GO" id="GO:0009022">
    <property type="term" value="F:tRNA nucleotidyltransferase activity"/>
    <property type="evidence" value="ECO:0007669"/>
    <property type="project" value="UniProtKB-UniRule"/>
</dbReference>
<accession>A0AAU7U9E8</accession>
<comment type="catalytic activity">
    <reaction evidence="6">
        <text>tRNA(n+1) + phosphate = tRNA(n) + a ribonucleoside 5'-diphosphate</text>
        <dbReference type="Rhea" id="RHEA:10628"/>
        <dbReference type="Rhea" id="RHEA-COMP:17343"/>
        <dbReference type="Rhea" id="RHEA-COMP:17344"/>
        <dbReference type="ChEBI" id="CHEBI:43474"/>
        <dbReference type="ChEBI" id="CHEBI:57930"/>
        <dbReference type="ChEBI" id="CHEBI:173114"/>
        <dbReference type="EC" id="2.7.7.56"/>
    </reaction>
</comment>
<dbReference type="SUPFAM" id="SSF54211">
    <property type="entry name" value="Ribosomal protein S5 domain 2-like"/>
    <property type="match status" value="1"/>
</dbReference>
<evidence type="ECO:0000256" key="6">
    <source>
        <dbReference type="HAMAP-Rule" id="MF_00564"/>
    </source>
</evidence>
<dbReference type="Pfam" id="PF01138">
    <property type="entry name" value="RNase_PH"/>
    <property type="match status" value="1"/>
</dbReference>
<dbReference type="AlphaFoldDB" id="A0AAU7U9E8"/>
<keyword evidence="5" id="KW-0694">RNA-binding</keyword>
<protein>
    <recommendedName>
        <fullName evidence="6">Ribonuclease PH</fullName>
        <shortName evidence="6">RNase PH</shortName>
        <ecNumber evidence="6">2.7.7.56</ecNumber>
    </recommendedName>
    <alternativeName>
        <fullName evidence="6">tRNA nucleotidyltransferase</fullName>
    </alternativeName>
</protein>
<dbReference type="EC" id="2.7.7.56" evidence="6"/>
<comment type="subunit">
    <text evidence="6">Homohexameric ring arranged as a trimer of dimers.</text>
</comment>
<keyword evidence="2 6" id="KW-0698">rRNA processing</keyword>
<dbReference type="InterPro" id="IPR002381">
    <property type="entry name" value="RNase_PH_bac-type"/>
</dbReference>
<dbReference type="NCBIfam" id="TIGR01966">
    <property type="entry name" value="RNasePH"/>
    <property type="match status" value="1"/>
</dbReference>
<sequence length="243" mass="26755">MTHTSARPSARQGRDLLQPRELTVRRSVSRYAEGSALLHLGNTQVLATVSTDPKVPPHMRGKREGWLMAEYSMLPRATQERLGRERNLSNGRRHEIQRLLGRAFRASLDLTPFRNQTLVIDCDVLQADGGTRIASLLAGYAALHDLCDRMIHAGTLSDWPIRHPVGAVSVGLVDGEVRLDLDYQEDVRATADLNVIATLDGQLIEAQGGAEGTPLDPDLYVQMLRVGIVGAGDLLRRVQSQLK</sequence>
<evidence type="ECO:0000256" key="2">
    <source>
        <dbReference type="ARBA" id="ARBA00022552"/>
    </source>
</evidence>
<dbReference type="SUPFAM" id="SSF55666">
    <property type="entry name" value="Ribonuclease PH domain 2-like"/>
    <property type="match status" value="1"/>
</dbReference>
<proteinExistence type="inferred from homology"/>
<dbReference type="GO" id="GO:0006364">
    <property type="term" value="P:rRNA processing"/>
    <property type="evidence" value="ECO:0007669"/>
    <property type="project" value="UniProtKB-KW"/>
</dbReference>